<proteinExistence type="predicted"/>
<organism evidence="6 8">
    <name type="scientific">Dreissena polymorpha</name>
    <name type="common">Zebra mussel</name>
    <name type="synonym">Mytilus polymorpha</name>
    <dbReference type="NCBI Taxonomy" id="45954"/>
    <lineage>
        <taxon>Eukaryota</taxon>
        <taxon>Metazoa</taxon>
        <taxon>Spiralia</taxon>
        <taxon>Lophotrochozoa</taxon>
        <taxon>Mollusca</taxon>
        <taxon>Bivalvia</taxon>
        <taxon>Autobranchia</taxon>
        <taxon>Heteroconchia</taxon>
        <taxon>Euheterodonta</taxon>
        <taxon>Imparidentia</taxon>
        <taxon>Neoheterodontei</taxon>
        <taxon>Myida</taxon>
        <taxon>Dreissenoidea</taxon>
        <taxon>Dreissenidae</taxon>
        <taxon>Dreissena</taxon>
    </lineage>
</organism>
<evidence type="ECO:0008006" key="9">
    <source>
        <dbReference type="Google" id="ProtNLM"/>
    </source>
</evidence>
<dbReference type="EMBL" id="JAIWYP010000015">
    <property type="protein sequence ID" value="KAH3705264.1"/>
    <property type="molecule type" value="Genomic_DNA"/>
</dbReference>
<keyword evidence="2 5" id="KW-0812">Transmembrane</keyword>
<dbReference type="Proteomes" id="UP000828390">
    <property type="component" value="Unassembled WGS sequence"/>
</dbReference>
<evidence type="ECO:0000256" key="3">
    <source>
        <dbReference type="ARBA" id="ARBA00022989"/>
    </source>
</evidence>
<evidence type="ECO:0000313" key="8">
    <source>
        <dbReference type="Proteomes" id="UP000828390"/>
    </source>
</evidence>
<dbReference type="GO" id="GO:0016020">
    <property type="term" value="C:membrane"/>
    <property type="evidence" value="ECO:0007669"/>
    <property type="project" value="UniProtKB-SubCell"/>
</dbReference>
<comment type="subcellular location">
    <subcellularLocation>
        <location evidence="1">Membrane</location>
        <topology evidence="1">Multi-pass membrane protein</topology>
    </subcellularLocation>
</comment>
<dbReference type="AlphaFoldDB" id="A0A9D3YUW5"/>
<dbReference type="PANTHER" id="PTHR21676:SF1">
    <property type="entry name" value="PROTEIN STUM HOMOLOG"/>
    <property type="match status" value="1"/>
</dbReference>
<keyword evidence="3 5" id="KW-1133">Transmembrane helix</keyword>
<keyword evidence="8" id="KW-1185">Reference proteome</keyword>
<evidence type="ECO:0000313" key="7">
    <source>
        <dbReference type="EMBL" id="KAH3847898.1"/>
    </source>
</evidence>
<dbReference type="EMBL" id="JAIWYP010000003">
    <property type="protein sequence ID" value="KAH3847898.1"/>
    <property type="molecule type" value="Genomic_DNA"/>
</dbReference>
<evidence type="ECO:0000256" key="1">
    <source>
        <dbReference type="ARBA" id="ARBA00004141"/>
    </source>
</evidence>
<keyword evidence="4 5" id="KW-0472">Membrane</keyword>
<feature type="transmembrane region" description="Helical" evidence="5">
    <location>
        <begin position="50"/>
        <end position="76"/>
    </location>
</feature>
<dbReference type="OrthoDB" id="361532at2759"/>
<reference evidence="6" key="2">
    <citation type="submission" date="2020-11" db="EMBL/GenBank/DDBJ databases">
        <authorList>
            <person name="McCartney M.A."/>
            <person name="Auch B."/>
            <person name="Kono T."/>
            <person name="Mallez S."/>
            <person name="Becker A."/>
            <person name="Gohl D.M."/>
            <person name="Silverstein K.A.T."/>
            <person name="Koren S."/>
            <person name="Bechman K.B."/>
            <person name="Herman A."/>
            <person name="Abrahante J.E."/>
            <person name="Garbe J."/>
        </authorList>
    </citation>
    <scope>NUCLEOTIDE SEQUENCE</scope>
    <source>
        <strain evidence="6">Duluth1</strain>
        <tissue evidence="6">Whole animal</tissue>
    </source>
</reference>
<name>A0A9D3YUW5_DREPO</name>
<dbReference type="Pfam" id="PF15795">
    <property type="entry name" value="Spec3"/>
    <property type="match status" value="1"/>
</dbReference>
<gene>
    <name evidence="6" type="ORF">DPMN_080332</name>
    <name evidence="7" type="ORF">DPMN_090233</name>
</gene>
<sequence length="144" mass="16185">MDSEEERDNIIHQTKNKKSVQIVDDRPEIVEVHEKHGPLYKAIPKMPVPLAILCCILNIGLPGVGTLVSAFTVLCGAPTMLNKPGPAFLFNLLSAFLQLVTFFVIVGWVWSILWGMNMVTLAMNWGEEKRTPYYCRRQSSVDVP</sequence>
<evidence type="ECO:0000313" key="6">
    <source>
        <dbReference type="EMBL" id="KAH3705264.1"/>
    </source>
</evidence>
<accession>A0A9D3YUW5</accession>
<comment type="caution">
    <text evidence="6">The sequence shown here is derived from an EMBL/GenBank/DDBJ whole genome shotgun (WGS) entry which is preliminary data.</text>
</comment>
<evidence type="ECO:0000256" key="4">
    <source>
        <dbReference type="ARBA" id="ARBA00023136"/>
    </source>
</evidence>
<reference evidence="6" key="1">
    <citation type="journal article" date="2019" name="bioRxiv">
        <title>The Genome of the Zebra Mussel, Dreissena polymorpha: A Resource for Invasive Species Research.</title>
        <authorList>
            <person name="McCartney M.A."/>
            <person name="Auch B."/>
            <person name="Kono T."/>
            <person name="Mallez S."/>
            <person name="Zhang Y."/>
            <person name="Obille A."/>
            <person name="Becker A."/>
            <person name="Abrahante J.E."/>
            <person name="Garbe J."/>
            <person name="Badalamenti J.P."/>
            <person name="Herman A."/>
            <person name="Mangelson H."/>
            <person name="Liachko I."/>
            <person name="Sullivan S."/>
            <person name="Sone E.D."/>
            <person name="Koren S."/>
            <person name="Silverstein K.A.T."/>
            <person name="Beckman K.B."/>
            <person name="Gohl D.M."/>
        </authorList>
    </citation>
    <scope>NUCLEOTIDE SEQUENCE</scope>
    <source>
        <strain evidence="6">Duluth1</strain>
        <tissue evidence="6">Whole animal</tissue>
    </source>
</reference>
<dbReference type="PANTHER" id="PTHR21676">
    <property type="entry name" value="PROTEIN STUM"/>
    <property type="match status" value="1"/>
</dbReference>
<protein>
    <recommendedName>
        <fullName evidence="9">Protein SPEC3</fullName>
    </recommendedName>
</protein>
<evidence type="ECO:0000256" key="5">
    <source>
        <dbReference type="SAM" id="Phobius"/>
    </source>
</evidence>
<dbReference type="InterPro" id="IPR026673">
    <property type="entry name" value="SPEC3/Stum"/>
</dbReference>
<feature type="transmembrane region" description="Helical" evidence="5">
    <location>
        <begin position="88"/>
        <end position="113"/>
    </location>
</feature>
<evidence type="ECO:0000256" key="2">
    <source>
        <dbReference type="ARBA" id="ARBA00022692"/>
    </source>
</evidence>